<dbReference type="SUPFAM" id="SSF52075">
    <property type="entry name" value="Outer arm dynein light chain 1"/>
    <property type="match status" value="1"/>
</dbReference>
<dbReference type="PROSITE" id="PS51450">
    <property type="entry name" value="LRR"/>
    <property type="match status" value="2"/>
</dbReference>
<dbReference type="PANTHER" id="PTHR15454">
    <property type="entry name" value="NISCHARIN RELATED"/>
    <property type="match status" value="1"/>
</dbReference>
<dbReference type="AlphaFoldDB" id="A0A0L0SHN4"/>
<dbReference type="Proteomes" id="UP000054350">
    <property type="component" value="Unassembled WGS sequence"/>
</dbReference>
<dbReference type="InterPro" id="IPR001611">
    <property type="entry name" value="Leu-rich_rpt"/>
</dbReference>
<gene>
    <name evidence="4" type="ORF">AMAG_07169</name>
</gene>
<dbReference type="VEuPathDB" id="FungiDB:AMAG_07169"/>
<proteinExistence type="predicted"/>
<reference evidence="4 5" key="1">
    <citation type="submission" date="2009-11" db="EMBL/GenBank/DDBJ databases">
        <title>Annotation of Allomyces macrogynus ATCC 38327.</title>
        <authorList>
            <consortium name="The Broad Institute Genome Sequencing Platform"/>
            <person name="Russ C."/>
            <person name="Cuomo C."/>
            <person name="Burger G."/>
            <person name="Gray M.W."/>
            <person name="Holland P.W.H."/>
            <person name="King N."/>
            <person name="Lang F.B.F."/>
            <person name="Roger A.J."/>
            <person name="Ruiz-Trillo I."/>
            <person name="Young S.K."/>
            <person name="Zeng Q."/>
            <person name="Gargeya S."/>
            <person name="Fitzgerald M."/>
            <person name="Haas B."/>
            <person name="Abouelleil A."/>
            <person name="Alvarado L."/>
            <person name="Arachchi H.M."/>
            <person name="Berlin A."/>
            <person name="Chapman S.B."/>
            <person name="Gearin G."/>
            <person name="Goldberg J."/>
            <person name="Griggs A."/>
            <person name="Gujja S."/>
            <person name="Hansen M."/>
            <person name="Heiman D."/>
            <person name="Howarth C."/>
            <person name="Larimer J."/>
            <person name="Lui A."/>
            <person name="MacDonald P.J.P."/>
            <person name="McCowen C."/>
            <person name="Montmayeur A."/>
            <person name="Murphy C."/>
            <person name="Neiman D."/>
            <person name="Pearson M."/>
            <person name="Priest M."/>
            <person name="Roberts A."/>
            <person name="Saif S."/>
            <person name="Shea T."/>
            <person name="Sisk P."/>
            <person name="Stolte C."/>
            <person name="Sykes S."/>
            <person name="Wortman J."/>
            <person name="Nusbaum C."/>
            <person name="Birren B."/>
        </authorList>
    </citation>
    <scope>NUCLEOTIDE SEQUENCE [LARGE SCALE GENOMIC DNA]</scope>
    <source>
        <strain evidence="4 5">ATCC 38327</strain>
    </source>
</reference>
<sequence length="489" mass="50696">MDDDDPTRQVLVHLTRLVDLDLSGNLLRAVSGAVFPACLTTLVLAANQLTEIPPVANLPSLVHLNLSYNRINELNATTLTMRTPLSLKSLDLSFNRLSRLGPTVAALVAAPNVRIVSLMGNPIALATQYAETIVTRVPHLVFFDDVQVDAGVRDGTPPAFVDTGTQLASPARVWLFIGSLWGLPATPPPLPTAIHASDSTPGTTGAEPAAAALPSTLTPPPPSEYMYAIEIWDVATNPAPATFTSSAVPPITSKSTPKEKAAAAAAAAAAEAAGNGERAVKWNVLVEKTCTVDAKLRDTLADPLTMRLVRYWVTWDPIARDPPSPNSAKRAAAAKKKGGAAATAAAADASHDFRKVLHDRTVLGDIPIDVSELLDRNSYVLAITPAVGYGAPHATLSAELAVGLNGPPKDLVLPTAEPGSDGTPPPVSVVAPDEAAPRVNAAALAAEFAKERETVAAIAAANTAAIQAMRDVALGASHGNGKKMGNPGT</sequence>
<keyword evidence="2" id="KW-0677">Repeat</keyword>
<feature type="compositionally biased region" description="Low complexity" evidence="3">
    <location>
        <begin position="200"/>
        <end position="216"/>
    </location>
</feature>
<dbReference type="SMART" id="SM00369">
    <property type="entry name" value="LRR_TYP"/>
    <property type="match status" value="3"/>
</dbReference>
<dbReference type="eggNOG" id="ENOG502SCCR">
    <property type="taxonomic scope" value="Eukaryota"/>
</dbReference>
<evidence type="ECO:0000256" key="1">
    <source>
        <dbReference type="ARBA" id="ARBA00022614"/>
    </source>
</evidence>
<evidence type="ECO:0000313" key="5">
    <source>
        <dbReference type="Proteomes" id="UP000054350"/>
    </source>
</evidence>
<reference evidence="5" key="2">
    <citation type="submission" date="2009-11" db="EMBL/GenBank/DDBJ databases">
        <title>The Genome Sequence of Allomyces macrogynus strain ATCC 38327.</title>
        <authorList>
            <consortium name="The Broad Institute Genome Sequencing Platform"/>
            <person name="Russ C."/>
            <person name="Cuomo C."/>
            <person name="Shea T."/>
            <person name="Young S.K."/>
            <person name="Zeng Q."/>
            <person name="Koehrsen M."/>
            <person name="Haas B."/>
            <person name="Borodovsky M."/>
            <person name="Guigo R."/>
            <person name="Alvarado L."/>
            <person name="Berlin A."/>
            <person name="Borenstein D."/>
            <person name="Chen Z."/>
            <person name="Engels R."/>
            <person name="Freedman E."/>
            <person name="Gellesch M."/>
            <person name="Goldberg J."/>
            <person name="Griggs A."/>
            <person name="Gujja S."/>
            <person name="Heiman D."/>
            <person name="Hepburn T."/>
            <person name="Howarth C."/>
            <person name="Jen D."/>
            <person name="Larson L."/>
            <person name="Lewis B."/>
            <person name="Mehta T."/>
            <person name="Park D."/>
            <person name="Pearson M."/>
            <person name="Roberts A."/>
            <person name="Saif S."/>
            <person name="Shenoy N."/>
            <person name="Sisk P."/>
            <person name="Stolte C."/>
            <person name="Sykes S."/>
            <person name="Walk T."/>
            <person name="White J."/>
            <person name="Yandava C."/>
            <person name="Burger G."/>
            <person name="Gray M.W."/>
            <person name="Holland P.W.H."/>
            <person name="King N."/>
            <person name="Lang F.B.F."/>
            <person name="Roger A.J."/>
            <person name="Ruiz-Trillo I."/>
            <person name="Lander E."/>
            <person name="Nusbaum C."/>
        </authorList>
    </citation>
    <scope>NUCLEOTIDE SEQUENCE [LARGE SCALE GENOMIC DNA]</scope>
    <source>
        <strain evidence="5">ATCC 38327</strain>
    </source>
</reference>
<evidence type="ECO:0000313" key="4">
    <source>
        <dbReference type="EMBL" id="KNE61900.1"/>
    </source>
</evidence>
<evidence type="ECO:0000256" key="2">
    <source>
        <dbReference type="ARBA" id="ARBA00022737"/>
    </source>
</evidence>
<name>A0A0L0SHN4_ALLM3</name>
<organism evidence="4 5">
    <name type="scientific">Allomyces macrogynus (strain ATCC 38327)</name>
    <name type="common">Allomyces javanicus var. macrogynus</name>
    <dbReference type="NCBI Taxonomy" id="578462"/>
    <lineage>
        <taxon>Eukaryota</taxon>
        <taxon>Fungi</taxon>
        <taxon>Fungi incertae sedis</taxon>
        <taxon>Blastocladiomycota</taxon>
        <taxon>Blastocladiomycetes</taxon>
        <taxon>Blastocladiales</taxon>
        <taxon>Blastocladiaceae</taxon>
        <taxon>Allomyces</taxon>
    </lineage>
</organism>
<protein>
    <submittedName>
        <fullName evidence="4">Uncharacterized protein</fullName>
    </submittedName>
</protein>
<keyword evidence="5" id="KW-1185">Reference proteome</keyword>
<dbReference type="Pfam" id="PF13855">
    <property type="entry name" value="LRR_8"/>
    <property type="match status" value="1"/>
</dbReference>
<evidence type="ECO:0000256" key="3">
    <source>
        <dbReference type="SAM" id="MobiDB-lite"/>
    </source>
</evidence>
<keyword evidence="1" id="KW-0433">Leucine-rich repeat</keyword>
<feature type="region of interest" description="Disordered" evidence="3">
    <location>
        <begin position="191"/>
        <end position="217"/>
    </location>
</feature>
<dbReference type="InterPro" id="IPR032675">
    <property type="entry name" value="LRR_dom_sf"/>
</dbReference>
<dbReference type="PANTHER" id="PTHR15454:SF19">
    <property type="entry name" value="LEUCINE-RICH REPEAT-CONTAINING PROTEIN 51"/>
    <property type="match status" value="1"/>
</dbReference>
<accession>A0A0L0SHN4</accession>
<dbReference type="Gene3D" id="3.80.10.10">
    <property type="entry name" value="Ribonuclease Inhibitor"/>
    <property type="match status" value="1"/>
</dbReference>
<dbReference type="STRING" id="578462.A0A0L0SHN4"/>
<dbReference type="InterPro" id="IPR003591">
    <property type="entry name" value="Leu-rich_rpt_typical-subtyp"/>
</dbReference>
<dbReference type="OrthoDB" id="433501at2759"/>
<dbReference type="EMBL" id="GG745339">
    <property type="protein sequence ID" value="KNE61900.1"/>
    <property type="molecule type" value="Genomic_DNA"/>
</dbReference>
<dbReference type="GO" id="GO:0005737">
    <property type="term" value="C:cytoplasm"/>
    <property type="evidence" value="ECO:0007669"/>
    <property type="project" value="TreeGrafter"/>
</dbReference>